<dbReference type="InterPro" id="IPR002645">
    <property type="entry name" value="STAS_dom"/>
</dbReference>
<dbReference type="Proteomes" id="UP000324233">
    <property type="component" value="Chromosome"/>
</dbReference>
<dbReference type="Pfam" id="PF01740">
    <property type="entry name" value="STAS"/>
    <property type="match status" value="1"/>
</dbReference>
<evidence type="ECO:0000313" key="3">
    <source>
        <dbReference type="Proteomes" id="UP000324233"/>
    </source>
</evidence>
<dbReference type="SUPFAM" id="SSF52091">
    <property type="entry name" value="SpoIIaa-like"/>
    <property type="match status" value="1"/>
</dbReference>
<feature type="domain" description="STAS" evidence="1">
    <location>
        <begin position="32"/>
        <end position="114"/>
    </location>
</feature>
<protein>
    <submittedName>
        <fullName evidence="2">STAS domain protein</fullName>
    </submittedName>
</protein>
<sequence length="116" mass="13427">MLNFTTSEGGGVLIIVFEPTDESNYDWQTTQRDWLYKMIEAREDPRFAIDLSEVNYLASSEIGFLVTIKRRIDRRKGRVVFFGISAYLLEIFQTMNLTKVLEIVETRADALARLKA</sequence>
<dbReference type="RefSeq" id="WP_148597275.1">
    <property type="nucleotide sequence ID" value="NZ_CP042997.1"/>
</dbReference>
<evidence type="ECO:0000259" key="1">
    <source>
        <dbReference type="PROSITE" id="PS50801"/>
    </source>
</evidence>
<dbReference type="OrthoDB" id="278639at2"/>
<dbReference type="KEGG" id="agv:OJF2_63450"/>
<evidence type="ECO:0000313" key="2">
    <source>
        <dbReference type="EMBL" id="QEH37754.1"/>
    </source>
</evidence>
<dbReference type="CDD" id="cd07043">
    <property type="entry name" value="STAS_anti-anti-sigma_factors"/>
    <property type="match status" value="1"/>
</dbReference>
<accession>A0A5B9WBW1</accession>
<dbReference type="AlphaFoldDB" id="A0A5B9WBW1"/>
<keyword evidence="3" id="KW-1185">Reference proteome</keyword>
<reference evidence="2 3" key="1">
    <citation type="submission" date="2019-08" db="EMBL/GenBank/DDBJ databases">
        <title>Deep-cultivation of Planctomycetes and their phenomic and genomic characterization uncovers novel biology.</title>
        <authorList>
            <person name="Wiegand S."/>
            <person name="Jogler M."/>
            <person name="Boedeker C."/>
            <person name="Pinto D."/>
            <person name="Vollmers J."/>
            <person name="Rivas-Marin E."/>
            <person name="Kohn T."/>
            <person name="Peeters S.H."/>
            <person name="Heuer A."/>
            <person name="Rast P."/>
            <person name="Oberbeckmann S."/>
            <person name="Bunk B."/>
            <person name="Jeske O."/>
            <person name="Meyerdierks A."/>
            <person name="Storesund J.E."/>
            <person name="Kallscheuer N."/>
            <person name="Luecker S."/>
            <person name="Lage O.M."/>
            <person name="Pohl T."/>
            <person name="Merkel B.J."/>
            <person name="Hornburger P."/>
            <person name="Mueller R.-W."/>
            <person name="Bruemmer F."/>
            <person name="Labrenz M."/>
            <person name="Spormann A.M."/>
            <person name="Op den Camp H."/>
            <person name="Overmann J."/>
            <person name="Amann R."/>
            <person name="Jetten M.S.M."/>
            <person name="Mascher T."/>
            <person name="Medema M.H."/>
            <person name="Devos D.P."/>
            <person name="Kaster A.-K."/>
            <person name="Ovreas L."/>
            <person name="Rohde M."/>
            <person name="Galperin M.Y."/>
            <person name="Jogler C."/>
        </authorList>
    </citation>
    <scope>NUCLEOTIDE SEQUENCE [LARGE SCALE GENOMIC DNA]</scope>
    <source>
        <strain evidence="2 3">OJF2</strain>
    </source>
</reference>
<dbReference type="PANTHER" id="PTHR33495">
    <property type="entry name" value="ANTI-SIGMA FACTOR ANTAGONIST TM_1081-RELATED-RELATED"/>
    <property type="match status" value="1"/>
</dbReference>
<organism evidence="2 3">
    <name type="scientific">Aquisphaera giovannonii</name>
    <dbReference type="NCBI Taxonomy" id="406548"/>
    <lineage>
        <taxon>Bacteria</taxon>
        <taxon>Pseudomonadati</taxon>
        <taxon>Planctomycetota</taxon>
        <taxon>Planctomycetia</taxon>
        <taxon>Isosphaerales</taxon>
        <taxon>Isosphaeraceae</taxon>
        <taxon>Aquisphaera</taxon>
    </lineage>
</organism>
<gene>
    <name evidence="2" type="ORF">OJF2_63450</name>
</gene>
<proteinExistence type="predicted"/>
<dbReference type="Gene3D" id="3.30.750.24">
    <property type="entry name" value="STAS domain"/>
    <property type="match status" value="1"/>
</dbReference>
<dbReference type="PROSITE" id="PS50801">
    <property type="entry name" value="STAS"/>
    <property type="match status" value="1"/>
</dbReference>
<dbReference type="InterPro" id="IPR036513">
    <property type="entry name" value="STAS_dom_sf"/>
</dbReference>
<dbReference type="GO" id="GO:0043856">
    <property type="term" value="F:anti-sigma factor antagonist activity"/>
    <property type="evidence" value="ECO:0007669"/>
    <property type="project" value="TreeGrafter"/>
</dbReference>
<dbReference type="EMBL" id="CP042997">
    <property type="protein sequence ID" value="QEH37754.1"/>
    <property type="molecule type" value="Genomic_DNA"/>
</dbReference>
<name>A0A5B9WBW1_9BACT</name>